<dbReference type="Proteomes" id="UP001521116">
    <property type="component" value="Unassembled WGS sequence"/>
</dbReference>
<keyword evidence="3" id="KW-1185">Reference proteome</keyword>
<accession>A0ABR3T9P2</accession>
<feature type="compositionally biased region" description="Polar residues" evidence="1">
    <location>
        <begin position="217"/>
        <end position="234"/>
    </location>
</feature>
<evidence type="ECO:0000313" key="3">
    <source>
        <dbReference type="Proteomes" id="UP001521116"/>
    </source>
</evidence>
<organism evidence="2 3">
    <name type="scientific">Neofusicoccum ribis</name>
    <dbReference type="NCBI Taxonomy" id="45134"/>
    <lineage>
        <taxon>Eukaryota</taxon>
        <taxon>Fungi</taxon>
        <taxon>Dikarya</taxon>
        <taxon>Ascomycota</taxon>
        <taxon>Pezizomycotina</taxon>
        <taxon>Dothideomycetes</taxon>
        <taxon>Dothideomycetes incertae sedis</taxon>
        <taxon>Botryosphaeriales</taxon>
        <taxon>Botryosphaeriaceae</taxon>
        <taxon>Neofusicoccum</taxon>
    </lineage>
</organism>
<feature type="region of interest" description="Disordered" evidence="1">
    <location>
        <begin position="203"/>
        <end position="238"/>
    </location>
</feature>
<name>A0ABR3T9P2_9PEZI</name>
<protein>
    <recommendedName>
        <fullName evidence="4">Myb-like domain-containing protein</fullName>
    </recommendedName>
</protein>
<feature type="region of interest" description="Disordered" evidence="1">
    <location>
        <begin position="1"/>
        <end position="40"/>
    </location>
</feature>
<reference evidence="2 3" key="1">
    <citation type="submission" date="2024-02" db="EMBL/GenBank/DDBJ databases">
        <title>De novo assembly and annotation of 12 fungi associated with fruit tree decline syndrome in Ontario, Canada.</title>
        <authorList>
            <person name="Sulman M."/>
            <person name="Ellouze W."/>
            <person name="Ilyukhin E."/>
        </authorList>
    </citation>
    <scope>NUCLEOTIDE SEQUENCE [LARGE SCALE GENOMIC DNA]</scope>
    <source>
        <strain evidence="2 3">M1-105</strain>
    </source>
</reference>
<gene>
    <name evidence="2" type="ORF">SLS56_001242</name>
</gene>
<proteinExistence type="predicted"/>
<sequence length="369" mass="40197">MAANHRRTPSISSFSDMDHSGPSPLRARKMSTGGNRSWSEEEETYLLQTRMQKMPYKHIAQHLKKTELACRLHYHQLSHGSHRRKRNASISSTTSSIVSGSTGTTSSQFELPNEIAEEYTQTMTPPRQESPMMTVEAAQAHQQKILLPRLHPRIITPQSSPEPRAGLRLDTNSVAAHSSNNSASTHSANHSAASSMVMPFHHHGYQPAHQEGHPLPSTLTNPSGQASRQHSRASSLGPVDTARLRNIYEAHRTAFWASVAADYGPDASAAQLEDVWRQGGSGSPLCPSFFNKSDKGLGLHIPRPPTPPGESPNGTTLGMGSMQAQLPLPAFKNSGWAAVNRQEAAANGGRRESRTAISALLTEERDPRP</sequence>
<dbReference type="CDD" id="cd00167">
    <property type="entry name" value="SANT"/>
    <property type="match status" value="1"/>
</dbReference>
<feature type="compositionally biased region" description="Basic residues" evidence="1">
    <location>
        <begin position="77"/>
        <end position="87"/>
    </location>
</feature>
<feature type="compositionally biased region" description="Low complexity" evidence="1">
    <location>
        <begin position="89"/>
        <end position="107"/>
    </location>
</feature>
<evidence type="ECO:0000256" key="1">
    <source>
        <dbReference type="SAM" id="MobiDB-lite"/>
    </source>
</evidence>
<comment type="caution">
    <text evidence="2">The sequence shown here is derived from an EMBL/GenBank/DDBJ whole genome shotgun (WGS) entry which is preliminary data.</text>
</comment>
<evidence type="ECO:0008006" key="4">
    <source>
        <dbReference type="Google" id="ProtNLM"/>
    </source>
</evidence>
<feature type="region of interest" description="Disordered" evidence="1">
    <location>
        <begin position="77"/>
        <end position="108"/>
    </location>
</feature>
<feature type="region of interest" description="Disordered" evidence="1">
    <location>
        <begin position="342"/>
        <end position="369"/>
    </location>
</feature>
<dbReference type="EMBL" id="JAJVDC020000007">
    <property type="protein sequence ID" value="KAL1636263.1"/>
    <property type="molecule type" value="Genomic_DNA"/>
</dbReference>
<dbReference type="InterPro" id="IPR001005">
    <property type="entry name" value="SANT/Myb"/>
</dbReference>
<evidence type="ECO:0000313" key="2">
    <source>
        <dbReference type="EMBL" id="KAL1636263.1"/>
    </source>
</evidence>